<feature type="domain" description="Hemerythrin-like" evidence="1">
    <location>
        <begin position="36"/>
        <end position="153"/>
    </location>
</feature>
<accession>A0A317VLP4</accession>
<keyword evidence="3" id="KW-1185">Reference proteome</keyword>
<protein>
    <submittedName>
        <fullName evidence="2">HHE domain protein</fullName>
    </submittedName>
</protein>
<evidence type="ECO:0000259" key="1">
    <source>
        <dbReference type="Pfam" id="PF01814"/>
    </source>
</evidence>
<dbReference type="EMBL" id="MSFK01000029">
    <property type="protein sequence ID" value="PWY75266.1"/>
    <property type="molecule type" value="Genomic_DNA"/>
</dbReference>
<dbReference type="PANTHER" id="PTHR35585">
    <property type="entry name" value="HHE DOMAIN PROTEIN (AFU_ORTHOLOGUE AFUA_4G00730)"/>
    <property type="match status" value="1"/>
</dbReference>
<dbReference type="Pfam" id="PF01814">
    <property type="entry name" value="Hemerythrin"/>
    <property type="match status" value="1"/>
</dbReference>
<dbReference type="Gene3D" id="1.20.120.520">
    <property type="entry name" value="nmb1532 protein domain like"/>
    <property type="match status" value="1"/>
</dbReference>
<organism evidence="2 3">
    <name type="scientific">Aspergillus sclerotioniger CBS 115572</name>
    <dbReference type="NCBI Taxonomy" id="1450535"/>
    <lineage>
        <taxon>Eukaryota</taxon>
        <taxon>Fungi</taxon>
        <taxon>Dikarya</taxon>
        <taxon>Ascomycota</taxon>
        <taxon>Pezizomycotina</taxon>
        <taxon>Eurotiomycetes</taxon>
        <taxon>Eurotiomycetidae</taxon>
        <taxon>Eurotiales</taxon>
        <taxon>Aspergillaceae</taxon>
        <taxon>Aspergillus</taxon>
        <taxon>Aspergillus subgen. Circumdati</taxon>
    </lineage>
</organism>
<sequence length="216" mass="25147">MPSSRLLYHPLRTPLSRPLLHSTPRCFSTTPLKPLISDAILADHRVLEHNYNQILAAKSPDEKSRWQNQFTWDLARHSISEEIVVYPALETHLFRGRDMADKDRVEHKVVKDLLYKFQSLSPTSPEFLPTIKELWANLATHIKEEEEQDLPALEKTLHRDESDKMVASFDRTKRFIPTRSHPTAPDKPPFETVVGLMAAPMDRLMDLYRKFPEQRT</sequence>
<dbReference type="PANTHER" id="PTHR35585:SF1">
    <property type="entry name" value="HHE DOMAIN PROTEIN (AFU_ORTHOLOGUE AFUA_4G00730)"/>
    <property type="match status" value="1"/>
</dbReference>
<proteinExistence type="predicted"/>
<evidence type="ECO:0000313" key="3">
    <source>
        <dbReference type="Proteomes" id="UP000246702"/>
    </source>
</evidence>
<dbReference type="RefSeq" id="XP_025463893.1">
    <property type="nucleotide sequence ID" value="XM_025614695.1"/>
</dbReference>
<evidence type="ECO:0000313" key="2">
    <source>
        <dbReference type="EMBL" id="PWY75266.1"/>
    </source>
</evidence>
<dbReference type="InterPro" id="IPR012312">
    <property type="entry name" value="Hemerythrin-like"/>
</dbReference>
<dbReference type="GeneID" id="37116838"/>
<dbReference type="Proteomes" id="UP000246702">
    <property type="component" value="Unassembled WGS sequence"/>
</dbReference>
<dbReference type="AlphaFoldDB" id="A0A317VLP4"/>
<dbReference type="STRING" id="1450535.A0A317VLP4"/>
<name>A0A317VLP4_9EURO</name>
<comment type="caution">
    <text evidence="2">The sequence shown here is derived from an EMBL/GenBank/DDBJ whole genome shotgun (WGS) entry which is preliminary data.</text>
</comment>
<reference evidence="2 3" key="1">
    <citation type="submission" date="2016-12" db="EMBL/GenBank/DDBJ databases">
        <title>The genomes of Aspergillus section Nigri reveals drivers in fungal speciation.</title>
        <authorList>
            <consortium name="DOE Joint Genome Institute"/>
            <person name="Vesth T.C."/>
            <person name="Nybo J."/>
            <person name="Theobald S."/>
            <person name="Brandl J."/>
            <person name="Frisvad J.C."/>
            <person name="Nielsen K.F."/>
            <person name="Lyhne E.K."/>
            <person name="Kogle M.E."/>
            <person name="Kuo A."/>
            <person name="Riley R."/>
            <person name="Clum A."/>
            <person name="Nolan M."/>
            <person name="Lipzen A."/>
            <person name="Salamov A."/>
            <person name="Henrissat B."/>
            <person name="Wiebenga A."/>
            <person name="De Vries R.P."/>
            <person name="Grigoriev I.V."/>
            <person name="Mortensen U.H."/>
            <person name="Andersen M.R."/>
            <person name="Baker S.E."/>
        </authorList>
    </citation>
    <scope>NUCLEOTIDE SEQUENCE [LARGE SCALE GENOMIC DNA]</scope>
    <source>
        <strain evidence="2 3">CBS 115572</strain>
    </source>
</reference>
<dbReference type="OrthoDB" id="9983919at2759"/>
<gene>
    <name evidence="2" type="ORF">BO94DRAFT_568617</name>
</gene>